<proteinExistence type="inferred from homology"/>
<dbReference type="Proteomes" id="UP000076727">
    <property type="component" value="Unassembled WGS sequence"/>
</dbReference>
<dbReference type="InterPro" id="IPR004328">
    <property type="entry name" value="BRO1_dom"/>
</dbReference>
<evidence type="ECO:0000313" key="4">
    <source>
        <dbReference type="EMBL" id="KZT73000.1"/>
    </source>
</evidence>
<dbReference type="EMBL" id="KV429038">
    <property type="protein sequence ID" value="KZT73000.1"/>
    <property type="molecule type" value="Genomic_DNA"/>
</dbReference>
<evidence type="ECO:0000313" key="5">
    <source>
        <dbReference type="Proteomes" id="UP000076727"/>
    </source>
</evidence>
<dbReference type="PANTHER" id="PTHR23030">
    <property type="entry name" value="PCD6 INTERACTING PROTEIN-RELATED"/>
    <property type="match status" value="1"/>
</dbReference>
<dbReference type="PANTHER" id="PTHR23030:SF39">
    <property type="entry name" value="PROGRAMMED CELL DEATH 6-INTERACTING PROTEIN"/>
    <property type="match status" value="1"/>
</dbReference>
<dbReference type="Gene3D" id="1.20.140.50">
    <property type="entry name" value="alix/aip1 like domains"/>
    <property type="match status" value="1"/>
</dbReference>
<organism evidence="4 5">
    <name type="scientific">Daedalea quercina L-15889</name>
    <dbReference type="NCBI Taxonomy" id="1314783"/>
    <lineage>
        <taxon>Eukaryota</taxon>
        <taxon>Fungi</taxon>
        <taxon>Dikarya</taxon>
        <taxon>Basidiomycota</taxon>
        <taxon>Agaricomycotina</taxon>
        <taxon>Agaricomycetes</taxon>
        <taxon>Polyporales</taxon>
        <taxon>Fomitopsis</taxon>
    </lineage>
</organism>
<dbReference type="AlphaFoldDB" id="A0A165T6K8"/>
<feature type="domain" description="BRO1" evidence="3">
    <location>
        <begin position="3"/>
        <end position="409"/>
    </location>
</feature>
<dbReference type="GO" id="GO:0005768">
    <property type="term" value="C:endosome"/>
    <property type="evidence" value="ECO:0007669"/>
    <property type="project" value="TreeGrafter"/>
</dbReference>
<dbReference type="InterPro" id="IPR025304">
    <property type="entry name" value="ALIX_V_dom"/>
</dbReference>
<dbReference type="InterPro" id="IPR038499">
    <property type="entry name" value="BRO1_sf"/>
</dbReference>
<dbReference type="PROSITE" id="PS51180">
    <property type="entry name" value="BRO1"/>
    <property type="match status" value="1"/>
</dbReference>
<name>A0A165T6K8_9APHY</name>
<evidence type="ECO:0000256" key="1">
    <source>
        <dbReference type="ARBA" id="ARBA00038154"/>
    </source>
</evidence>
<feature type="region of interest" description="Disordered" evidence="2">
    <location>
        <begin position="757"/>
        <end position="810"/>
    </location>
</feature>
<evidence type="ECO:0000256" key="2">
    <source>
        <dbReference type="SAM" id="MobiDB-lite"/>
    </source>
</evidence>
<feature type="compositionally biased region" description="Polar residues" evidence="2">
    <location>
        <begin position="757"/>
        <end position="769"/>
    </location>
</feature>
<keyword evidence="5" id="KW-1185">Reference proteome</keyword>
<accession>A0A165T6K8</accession>
<dbReference type="Pfam" id="PF03097">
    <property type="entry name" value="BRO1"/>
    <property type="match status" value="1"/>
</dbReference>
<reference evidence="4 5" key="1">
    <citation type="journal article" date="2016" name="Mol. Biol. Evol.">
        <title>Comparative Genomics of Early-Diverging Mushroom-Forming Fungi Provides Insights into the Origins of Lignocellulose Decay Capabilities.</title>
        <authorList>
            <person name="Nagy L.G."/>
            <person name="Riley R."/>
            <person name="Tritt A."/>
            <person name="Adam C."/>
            <person name="Daum C."/>
            <person name="Floudas D."/>
            <person name="Sun H."/>
            <person name="Yadav J.S."/>
            <person name="Pangilinan J."/>
            <person name="Larsson K.H."/>
            <person name="Matsuura K."/>
            <person name="Barry K."/>
            <person name="Labutti K."/>
            <person name="Kuo R."/>
            <person name="Ohm R.A."/>
            <person name="Bhattacharya S.S."/>
            <person name="Shirouzu T."/>
            <person name="Yoshinaga Y."/>
            <person name="Martin F.M."/>
            <person name="Grigoriev I.V."/>
            <person name="Hibbett D.S."/>
        </authorList>
    </citation>
    <scope>NUCLEOTIDE SEQUENCE [LARGE SCALE GENOMIC DNA]</scope>
    <source>
        <strain evidence="4 5">L-15889</strain>
    </source>
</reference>
<sequence>MPNQLSVPFKRSYAVEIRHAVREYIFKNHTDTHPDAFRWDVSRWETLRKDSVGGVVHVDRVNTSLSYHAQLVFITTKLPADIGLEIAYGQVFAPNAMPVTLSNLIFERAGVLFNLGSLFSQLAAAEDRSTAAGLKQAIAYYQSAAGTWNYLASSVVPKLRASISEDDMPTDLTESFITSLESLVLAQGQECAWQKAVMDNYKNGLIAKLSMKVSTLYGESLAAIRGASSSTRHVLPSHWLAHLETKQLHFEAAAHYRKSVEDLESSRYGHEIARLTQAQAAVKKGYDVARRGGVAPAVFQDIKSLLETVQKNFARAERDNDLIYHQDVPSLSALPQIQGVSMVQPAVHTALTDPKTVVGDDGVIFGDLLGWGARVAIDIYNDRRQNWIKDEVTGRAQHLSDIATKTLEALNLPSALEALEKPVGLPPSLLQKAEEVRVEDGPTKIEASIENVRKLAQQDMDILNEANVPPKAMDILDQEAEEDEMFRTESNIDRPPSYEANKELIAKAGRYQGVMDQASESDGHVRQKWDEWQQNITELTWDEARRHRHPRNDLCQAQLEASVPSSAISLTTAASRSGTTATQTHARALRVLLESLDDVTRKQEDQVRRATRLAESEDITPRIIKAANAIEQWEEVQPAKFEDVLEEELVKYEKFRVGVEETAREQETLLQQIKERNETFIQSRREDASVREREHALQSLDLAYHKYKEITRNLDEGLKFYNDFAAILTQFRDTCKDWVNMRKRDIHAVSSMTLTPPVTPAQPSGTPSLHQEAARARVAAFDLPPPNSDEWESMSLPPAPLQSSKHRPRG</sequence>
<dbReference type="OrthoDB" id="64867at2759"/>
<evidence type="ECO:0000259" key="3">
    <source>
        <dbReference type="PROSITE" id="PS51180"/>
    </source>
</evidence>
<dbReference type="STRING" id="1314783.A0A165T6K8"/>
<protein>
    <submittedName>
        <fullName evidence="4">BRO1-domain-containing protein</fullName>
    </submittedName>
</protein>
<dbReference type="Gene3D" id="1.20.120.560">
    <property type="entry name" value="alix/aip1 in complex with the ypdl late domain"/>
    <property type="match status" value="1"/>
</dbReference>
<gene>
    <name evidence="4" type="ORF">DAEQUDRAFT_662836</name>
</gene>
<dbReference type="Pfam" id="PF13949">
    <property type="entry name" value="ALIX_LYPXL_bnd"/>
    <property type="match status" value="1"/>
</dbReference>
<dbReference type="SMART" id="SM01041">
    <property type="entry name" value="BRO1"/>
    <property type="match status" value="1"/>
</dbReference>
<dbReference type="CDD" id="cd09241">
    <property type="entry name" value="BRO1_ScRim20-like"/>
    <property type="match status" value="1"/>
</dbReference>
<dbReference type="Gene3D" id="1.25.40.280">
    <property type="entry name" value="alix/aip1 like domains"/>
    <property type="match status" value="1"/>
</dbReference>
<comment type="similarity">
    <text evidence="1">Belongs to the palA/RIM20 family.</text>
</comment>